<reference evidence="2" key="2">
    <citation type="journal article" date="2013" name="Nat. Commun.">
        <title>Genome of the Chinese tree shrew.</title>
        <authorList>
            <person name="Fan Y."/>
            <person name="Huang Z.Y."/>
            <person name="Cao C.C."/>
            <person name="Chen C.S."/>
            <person name="Chen Y.X."/>
            <person name="Fan D.D."/>
            <person name="He J."/>
            <person name="Hou H.L."/>
            <person name="Hu L."/>
            <person name="Hu X.T."/>
            <person name="Jiang X.T."/>
            <person name="Lai R."/>
            <person name="Lang Y.S."/>
            <person name="Liang B."/>
            <person name="Liao S.G."/>
            <person name="Mu D."/>
            <person name="Ma Y.Y."/>
            <person name="Niu Y.Y."/>
            <person name="Sun X.Q."/>
            <person name="Xia J.Q."/>
            <person name="Xiao J."/>
            <person name="Xiong Z.Q."/>
            <person name="Xu L."/>
            <person name="Yang L."/>
            <person name="Zhang Y."/>
            <person name="Zhao W."/>
            <person name="Zhao X.D."/>
            <person name="Zheng Y.T."/>
            <person name="Zhou J.M."/>
            <person name="Zhu Y.B."/>
            <person name="Zhang G.J."/>
            <person name="Wang J."/>
            <person name="Yao Y.G."/>
        </authorList>
    </citation>
    <scope>NUCLEOTIDE SEQUENCE [LARGE SCALE GENOMIC DNA]</scope>
</reference>
<protein>
    <submittedName>
        <fullName evidence="1">Uncharacterized protein</fullName>
    </submittedName>
</protein>
<name>L9KUN0_TUPCH</name>
<evidence type="ECO:0000313" key="2">
    <source>
        <dbReference type="Proteomes" id="UP000011518"/>
    </source>
</evidence>
<dbReference type="Proteomes" id="UP000011518">
    <property type="component" value="Unassembled WGS sequence"/>
</dbReference>
<dbReference type="InParanoid" id="L9KUN0"/>
<sequence length="151" mass="15945">MGAVRQNERLPVKSFAQFPAREGPVMWGSCGIDAVLPSTWRYRSPLLGALLAARACSGSAHGQMEVQGIQPSPSPSAPCQQCGMPSPHTRSSGAGNLAIVHWSLLCAATGARRATSPLARPASPPSGHQRRLKHEQLMTVAQALMVLDSGR</sequence>
<gene>
    <name evidence="1" type="ORF">TREES_T100020554</name>
</gene>
<organism evidence="1 2">
    <name type="scientific">Tupaia chinensis</name>
    <name type="common">Chinese tree shrew</name>
    <name type="synonym">Tupaia belangeri chinensis</name>
    <dbReference type="NCBI Taxonomy" id="246437"/>
    <lineage>
        <taxon>Eukaryota</taxon>
        <taxon>Metazoa</taxon>
        <taxon>Chordata</taxon>
        <taxon>Craniata</taxon>
        <taxon>Vertebrata</taxon>
        <taxon>Euteleostomi</taxon>
        <taxon>Mammalia</taxon>
        <taxon>Eutheria</taxon>
        <taxon>Euarchontoglires</taxon>
        <taxon>Scandentia</taxon>
        <taxon>Tupaiidae</taxon>
        <taxon>Tupaia</taxon>
    </lineage>
</organism>
<dbReference type="EMBL" id="KB320709">
    <property type="protein sequence ID" value="ELW64897.1"/>
    <property type="molecule type" value="Genomic_DNA"/>
</dbReference>
<keyword evidence="2" id="KW-1185">Reference proteome</keyword>
<dbReference type="AlphaFoldDB" id="L9KUN0"/>
<accession>L9KUN0</accession>
<reference evidence="2" key="1">
    <citation type="submission" date="2012-07" db="EMBL/GenBank/DDBJ databases">
        <title>Genome of the Chinese tree shrew, a rising model animal genetically related to primates.</title>
        <authorList>
            <person name="Zhang G."/>
            <person name="Fan Y."/>
            <person name="Yao Y."/>
            <person name="Huang Z."/>
        </authorList>
    </citation>
    <scope>NUCLEOTIDE SEQUENCE [LARGE SCALE GENOMIC DNA]</scope>
</reference>
<proteinExistence type="predicted"/>
<evidence type="ECO:0000313" key="1">
    <source>
        <dbReference type="EMBL" id="ELW64897.1"/>
    </source>
</evidence>